<protein>
    <recommendedName>
        <fullName evidence="2">ApeA N-terminal domain-containing protein</fullName>
    </recommendedName>
</protein>
<evidence type="ECO:0000313" key="1">
    <source>
        <dbReference type="EMBL" id="MPL68632.1"/>
    </source>
</evidence>
<comment type="caution">
    <text evidence="1">The sequence shown here is derived from an EMBL/GenBank/DDBJ whole genome shotgun (WGS) entry which is preliminary data.</text>
</comment>
<dbReference type="AlphaFoldDB" id="A0A644TQT2"/>
<gene>
    <name evidence="1" type="ORF">SDC9_14360</name>
</gene>
<reference evidence="1" key="1">
    <citation type="submission" date="2019-08" db="EMBL/GenBank/DDBJ databases">
        <authorList>
            <person name="Kucharzyk K."/>
            <person name="Murdoch R.W."/>
            <person name="Higgins S."/>
            <person name="Loffler F."/>
        </authorList>
    </citation>
    <scope>NUCLEOTIDE SEQUENCE</scope>
</reference>
<proteinExistence type="predicted"/>
<evidence type="ECO:0008006" key="2">
    <source>
        <dbReference type="Google" id="ProtNLM"/>
    </source>
</evidence>
<sequence length="474" mass="55450">MCEEVELYFLESEIIEYFNNQQGIEVINADVIYNPIQSINIIRDSNLKIILESTSKIDAKTKAETIPSGMVYTNTNEIILKNKFSERIFVLSSVTPYSWKISISNNNHERIELSSIDSIKSTLKTSIEEKYLIEFVSNMDMKNFILSDNISINKSINETTTIGKINFRDTATNEMKSWGCITNKINNFSFHICRYENNSKIYQYILYDKIISNEERRKIRDCISFILGKPIIYLGYCTYSEDSKIVSFELKSGYDFKGAYTLDALPPTILNLNMSNMIDSNTFNNLLISLYSNYDKYDFQHLFWIYWHASTSHFYSASVQFGGCIESLQNLYLEKNSSGKIIESKKIWNNFRKNNMDLINKLCINESEKELLKNKINNINILPQQKLLEKLFNLLGIELTELESKTWKQRNIPAHGKRIENNIEYIRGVKILRTLFNRLILKISNTSEYYFDYYSLGDEKSYKLRLLEEGIKDE</sequence>
<dbReference type="EMBL" id="VSSQ01000042">
    <property type="protein sequence ID" value="MPL68632.1"/>
    <property type="molecule type" value="Genomic_DNA"/>
</dbReference>
<accession>A0A644TQT2</accession>
<name>A0A644TQT2_9ZZZZ</name>
<organism evidence="1">
    <name type="scientific">bioreactor metagenome</name>
    <dbReference type="NCBI Taxonomy" id="1076179"/>
    <lineage>
        <taxon>unclassified sequences</taxon>
        <taxon>metagenomes</taxon>
        <taxon>ecological metagenomes</taxon>
    </lineage>
</organism>